<feature type="region of interest" description="Disordered" evidence="4">
    <location>
        <begin position="664"/>
        <end position="687"/>
    </location>
</feature>
<keyword evidence="7" id="KW-1185">Reference proteome</keyword>
<sequence>MWMHDCTACASAKNNGLQTWMRHLTEQHVLPTEWPSERAAKLTGLLALRPYTTITESKKKRRKDSVPRPLNSFMLFAQHIRRNVLRVFSDASNSAISQQLGDLWRTVPHQYRNQYDDEANRLVKIHQLEFPNYKYQPKKRQPLNHHHAHSSNTDGETSRLVATIRQQSREPEYSSGLMDRTSTRQSPSGCRISNSVFTSQGSTVLKHKLSSTSTLPSFRSTCVQHVDQSSKTLSSSGCQQGSKLNETLFRMVTPNKQTTASSTYISACTESKSLNLGTTTIYRTNASSLSSVLPPLLTPSSKSVATVHADVFHHQGSCDSAYASGINSSSSSSASSPAVGDLLSPAKTVMHPGSCSKSPVRRRIKFVPIRPQSQQQQSIQLLSTQPTRQRFLSANDGSSHQVQSTGYLLNESSHLSHMIVVEAPSDDVNDHSSPELVHNSDPETSKIHQLLAPVYVRLASETRGSNEDVLLALPAGTTIIHTTGEMSRIPLQNSQLQQQPHFPNRRVLVNHPAQNARGRSVQMVHSLKLINMGGRPIGGCSAVPAGEDLSPPPYSSGSSTSSAWSPLSGDVFLPLQHMSGTIIGTELGCALEPNLHSCYSVVSNLDSGPSPQGSQNEIRELGDIDMNSQFEMDIEQPLSDFHYETKLVYANTFDMCANNHLSSNTCSVPEVDREQSPEETTTHSNSHRLLTTNSPLLLAPLAVDTLKQSPTTNLSEGIPETATPTSVFTMANEEDTFESSFDAMMNSIDITSFLPGAFPEDDEVDPVATDYTSKNCISTQAVKCCSPEQVVTTITSVNRLHERLNGNIESSEAKYTTFINDMGGQTVIVQGDCTTVPCLMDPMPSYSNCAEDDTLFDLQMVDMQHLIDTNNNTICLPKLHSSLSDLDSLDKSSLFSLKPDWSLRICE</sequence>
<dbReference type="EMBL" id="QNGE01000012">
    <property type="protein sequence ID" value="KAA3682450.1"/>
    <property type="molecule type" value="Genomic_DNA"/>
</dbReference>
<feature type="compositionally biased region" description="Polar residues" evidence="4">
    <location>
        <begin position="678"/>
        <end position="687"/>
    </location>
</feature>
<name>A0A5J4P4Y4_9TREM</name>
<evidence type="ECO:0000256" key="2">
    <source>
        <dbReference type="ARBA" id="ARBA00023242"/>
    </source>
</evidence>
<dbReference type="GO" id="GO:0000981">
    <property type="term" value="F:DNA-binding transcription factor activity, RNA polymerase II-specific"/>
    <property type="evidence" value="ECO:0007669"/>
    <property type="project" value="TreeGrafter"/>
</dbReference>
<dbReference type="GO" id="GO:0000978">
    <property type="term" value="F:RNA polymerase II cis-regulatory region sequence-specific DNA binding"/>
    <property type="evidence" value="ECO:0007669"/>
    <property type="project" value="TreeGrafter"/>
</dbReference>
<feature type="domain" description="HMG box" evidence="5">
    <location>
        <begin position="66"/>
        <end position="134"/>
    </location>
</feature>
<evidence type="ECO:0000259" key="5">
    <source>
        <dbReference type="PROSITE" id="PS50118"/>
    </source>
</evidence>
<proteinExistence type="predicted"/>
<dbReference type="Gene3D" id="1.10.30.10">
    <property type="entry name" value="High mobility group box domain"/>
    <property type="match status" value="1"/>
</dbReference>
<gene>
    <name evidence="6" type="ORF">DEA37_0002446</name>
</gene>
<dbReference type="PANTHER" id="PTHR45789">
    <property type="entry name" value="FI18025P1"/>
    <property type="match status" value="1"/>
</dbReference>
<protein>
    <recommendedName>
        <fullName evidence="5">HMG box domain-containing protein</fullName>
    </recommendedName>
</protein>
<evidence type="ECO:0000256" key="1">
    <source>
        <dbReference type="ARBA" id="ARBA00023125"/>
    </source>
</evidence>
<reference evidence="6 7" key="1">
    <citation type="journal article" date="2019" name="Gigascience">
        <title>Whole-genome sequence of the oriental lung fluke Paragonimus westermani.</title>
        <authorList>
            <person name="Oey H."/>
            <person name="Zakrzewski M."/>
            <person name="Narain K."/>
            <person name="Devi K.R."/>
            <person name="Agatsuma T."/>
            <person name="Nawaratna S."/>
            <person name="Gobert G.N."/>
            <person name="Jones M.K."/>
            <person name="Ragan M.A."/>
            <person name="McManus D.P."/>
            <person name="Krause L."/>
        </authorList>
    </citation>
    <scope>NUCLEOTIDE SEQUENCE [LARGE SCALE GENOMIC DNA]</scope>
    <source>
        <strain evidence="6 7">IND2009</strain>
    </source>
</reference>
<dbReference type="PROSITE" id="PS50118">
    <property type="entry name" value="HMG_BOX_2"/>
    <property type="match status" value="1"/>
</dbReference>
<organism evidence="6 7">
    <name type="scientific">Paragonimus westermani</name>
    <dbReference type="NCBI Taxonomy" id="34504"/>
    <lineage>
        <taxon>Eukaryota</taxon>
        <taxon>Metazoa</taxon>
        <taxon>Spiralia</taxon>
        <taxon>Lophotrochozoa</taxon>
        <taxon>Platyhelminthes</taxon>
        <taxon>Trematoda</taxon>
        <taxon>Digenea</taxon>
        <taxon>Plagiorchiida</taxon>
        <taxon>Troglotremata</taxon>
        <taxon>Troglotrematidae</taxon>
        <taxon>Paragonimus</taxon>
    </lineage>
</organism>
<keyword evidence="1 3" id="KW-0238">DNA-binding</keyword>
<evidence type="ECO:0000256" key="3">
    <source>
        <dbReference type="PROSITE-ProRule" id="PRU00267"/>
    </source>
</evidence>
<dbReference type="InterPro" id="IPR036910">
    <property type="entry name" value="HMG_box_dom_sf"/>
</dbReference>
<dbReference type="InterPro" id="IPR009071">
    <property type="entry name" value="HMG_box_dom"/>
</dbReference>
<dbReference type="InterPro" id="IPR051356">
    <property type="entry name" value="SOX/SOX-like_TF"/>
</dbReference>
<dbReference type="SMART" id="SM00398">
    <property type="entry name" value="HMG"/>
    <property type="match status" value="1"/>
</dbReference>
<dbReference type="AlphaFoldDB" id="A0A5J4P4Y4"/>
<feature type="compositionally biased region" description="Basic residues" evidence="4">
    <location>
        <begin position="136"/>
        <end position="149"/>
    </location>
</feature>
<accession>A0A5J4P4Y4</accession>
<evidence type="ECO:0000313" key="7">
    <source>
        <dbReference type="Proteomes" id="UP000324629"/>
    </source>
</evidence>
<dbReference type="PANTHER" id="PTHR45789:SF2">
    <property type="entry name" value="FI18025P1"/>
    <property type="match status" value="1"/>
</dbReference>
<dbReference type="Pfam" id="PF00505">
    <property type="entry name" value="HMG_box"/>
    <property type="match status" value="1"/>
</dbReference>
<feature type="DNA-binding region" description="HMG box" evidence="3">
    <location>
        <begin position="66"/>
        <end position="134"/>
    </location>
</feature>
<keyword evidence="2 3" id="KW-0539">Nucleus</keyword>
<feature type="compositionally biased region" description="Polar residues" evidence="4">
    <location>
        <begin position="183"/>
        <end position="193"/>
    </location>
</feature>
<evidence type="ECO:0000256" key="4">
    <source>
        <dbReference type="SAM" id="MobiDB-lite"/>
    </source>
</evidence>
<dbReference type="SUPFAM" id="SSF47095">
    <property type="entry name" value="HMG-box"/>
    <property type="match status" value="1"/>
</dbReference>
<feature type="region of interest" description="Disordered" evidence="4">
    <location>
        <begin position="542"/>
        <end position="561"/>
    </location>
</feature>
<dbReference type="Proteomes" id="UP000324629">
    <property type="component" value="Unassembled WGS sequence"/>
</dbReference>
<comment type="caution">
    <text evidence="6">The sequence shown here is derived from an EMBL/GenBank/DDBJ whole genome shotgun (WGS) entry which is preliminary data.</text>
</comment>
<dbReference type="GO" id="GO:0005634">
    <property type="term" value="C:nucleus"/>
    <property type="evidence" value="ECO:0007669"/>
    <property type="project" value="UniProtKB-UniRule"/>
</dbReference>
<feature type="region of interest" description="Disordered" evidence="4">
    <location>
        <begin position="135"/>
        <end position="193"/>
    </location>
</feature>
<evidence type="ECO:0000313" key="6">
    <source>
        <dbReference type="EMBL" id="KAA3682450.1"/>
    </source>
</evidence>